<dbReference type="EMBL" id="BAABGJ010000081">
    <property type="protein sequence ID" value="GAA4357009.1"/>
    <property type="molecule type" value="Genomic_DNA"/>
</dbReference>
<protein>
    <recommendedName>
        <fullName evidence="4">DUF883 domain-containing protein</fullName>
    </recommendedName>
</protein>
<dbReference type="Proteomes" id="UP001500975">
    <property type="component" value="Unassembled WGS sequence"/>
</dbReference>
<dbReference type="RefSeq" id="WP_345541474.1">
    <property type="nucleotide sequence ID" value="NZ_BAABGJ010000081.1"/>
</dbReference>
<accession>A0ABP8IEL5</accession>
<name>A0ABP8IEL5_9BURK</name>
<evidence type="ECO:0000313" key="3">
    <source>
        <dbReference type="Proteomes" id="UP001500975"/>
    </source>
</evidence>
<feature type="region of interest" description="Disordered" evidence="1">
    <location>
        <begin position="1"/>
        <end position="84"/>
    </location>
</feature>
<reference evidence="3" key="1">
    <citation type="journal article" date="2019" name="Int. J. Syst. Evol. Microbiol.">
        <title>The Global Catalogue of Microorganisms (GCM) 10K type strain sequencing project: providing services to taxonomists for standard genome sequencing and annotation.</title>
        <authorList>
            <consortium name="The Broad Institute Genomics Platform"/>
            <consortium name="The Broad Institute Genome Sequencing Center for Infectious Disease"/>
            <person name="Wu L."/>
            <person name="Ma J."/>
        </authorList>
    </citation>
    <scope>NUCLEOTIDE SEQUENCE [LARGE SCALE GENOMIC DNA]</scope>
    <source>
        <strain evidence="3">JCM 17804</strain>
    </source>
</reference>
<evidence type="ECO:0000313" key="2">
    <source>
        <dbReference type="EMBL" id="GAA4357009.1"/>
    </source>
</evidence>
<comment type="caution">
    <text evidence="2">The sequence shown here is derived from an EMBL/GenBank/DDBJ whole genome shotgun (WGS) entry which is preliminary data.</text>
</comment>
<feature type="compositionally biased region" description="Basic and acidic residues" evidence="1">
    <location>
        <begin position="8"/>
        <end position="20"/>
    </location>
</feature>
<sequence>MQSQSSDLSRDPAHSEKTINDGDGPPNSTPAAGSADWPDASGGAAGASMQRAMDDVDQVGRLTTDAGPGASRNPESRAGAAVQAGKAYAKSAVNSAGKKMEDVKTHAAELKQRGMQFVADEPWKAAACAAAAGGVLTAALMSWMRGRR</sequence>
<organism evidence="2 3">
    <name type="scientific">Variovorax defluvii</name>
    <dbReference type="NCBI Taxonomy" id="913761"/>
    <lineage>
        <taxon>Bacteria</taxon>
        <taxon>Pseudomonadati</taxon>
        <taxon>Pseudomonadota</taxon>
        <taxon>Betaproteobacteria</taxon>
        <taxon>Burkholderiales</taxon>
        <taxon>Comamonadaceae</taxon>
        <taxon>Variovorax</taxon>
    </lineage>
</organism>
<keyword evidence="3" id="KW-1185">Reference proteome</keyword>
<evidence type="ECO:0000256" key="1">
    <source>
        <dbReference type="SAM" id="MobiDB-lite"/>
    </source>
</evidence>
<proteinExistence type="predicted"/>
<gene>
    <name evidence="2" type="ORF">GCM10023165_50500</name>
</gene>
<evidence type="ECO:0008006" key="4">
    <source>
        <dbReference type="Google" id="ProtNLM"/>
    </source>
</evidence>